<evidence type="ECO:0000256" key="6">
    <source>
        <dbReference type="ARBA" id="ARBA00022989"/>
    </source>
</evidence>
<accession>A0A7W6CCY2</accession>
<dbReference type="PANTHER" id="PTHR10266:SF3">
    <property type="entry name" value="CYTOCHROME C1, HEME PROTEIN, MITOCHONDRIAL"/>
    <property type="match status" value="1"/>
</dbReference>
<keyword evidence="6 10" id="KW-1133">Transmembrane helix</keyword>
<dbReference type="AlphaFoldDB" id="A0A7W6CCY2"/>
<evidence type="ECO:0000256" key="8">
    <source>
        <dbReference type="ARBA" id="ARBA00023136"/>
    </source>
</evidence>
<sequence>MIRIFSMLVGAFFSLALLWSAGKGTVAYISEPPAKTVEAEFHQHPKALSLSSDGAFGKFDRQQLQRGFQVYSEVCATCHAIKQVSYGDLRELGYNEAEVKAIAAKAQVPEYNPATGEVKQHPGALKDHFPPVVYGGAGSPPDLSLIAKARHGGAAYIYSLLTGYADQAGYKNEKGEELLKKFPDAKTPDGLFFNPYFANLNIAMPQPLVSDGQVSYKDGTKASVDQMAQDVSAFLVWTAEPKLEKRHQTGWPVLGFLIFATVLAYMAYRTVWAEKKGH</sequence>
<dbReference type="GO" id="GO:0016020">
    <property type="term" value="C:membrane"/>
    <property type="evidence" value="ECO:0007669"/>
    <property type="project" value="UniProtKB-SubCell"/>
</dbReference>
<protein>
    <recommendedName>
        <fullName evidence="2">Cytochrome c1</fullName>
    </recommendedName>
</protein>
<keyword evidence="8 10" id="KW-0472">Membrane</keyword>
<evidence type="ECO:0000259" key="11">
    <source>
        <dbReference type="PROSITE" id="PS51007"/>
    </source>
</evidence>
<keyword evidence="4 10" id="KW-0812">Transmembrane</keyword>
<name>A0A7W6CCY2_9SPHN</name>
<keyword evidence="3 9" id="KW-0349">Heme</keyword>
<dbReference type="SUPFAM" id="SSF46626">
    <property type="entry name" value="Cytochrome c"/>
    <property type="match status" value="1"/>
</dbReference>
<organism evidence="12 13">
    <name type="scientific">Novosphingobium sediminicola</name>
    <dbReference type="NCBI Taxonomy" id="563162"/>
    <lineage>
        <taxon>Bacteria</taxon>
        <taxon>Pseudomonadati</taxon>
        <taxon>Pseudomonadota</taxon>
        <taxon>Alphaproteobacteria</taxon>
        <taxon>Sphingomonadales</taxon>
        <taxon>Sphingomonadaceae</taxon>
        <taxon>Novosphingobium</taxon>
    </lineage>
</organism>
<feature type="binding site" description="covalent" evidence="9">
    <location>
        <position position="78"/>
    </location>
    <ligand>
        <name>heme c</name>
        <dbReference type="ChEBI" id="CHEBI:61717"/>
    </ligand>
</feature>
<comment type="caution">
    <text evidence="12">The sequence shown here is derived from an EMBL/GenBank/DDBJ whole genome shotgun (WGS) entry which is preliminary data.</text>
</comment>
<feature type="domain" description="Cytochrome c" evidence="11">
    <location>
        <begin position="62"/>
        <end position="161"/>
    </location>
</feature>
<gene>
    <name evidence="12" type="ORF">GGR38_001196</name>
</gene>
<feature type="binding site" description="covalent" evidence="9">
    <location>
        <position position="75"/>
    </location>
    <ligand>
        <name>heme c</name>
        <dbReference type="ChEBI" id="CHEBI:61717"/>
    </ligand>
</feature>
<dbReference type="PRINTS" id="PR00603">
    <property type="entry name" value="CYTOCHROMEC1"/>
</dbReference>
<dbReference type="Proteomes" id="UP000548867">
    <property type="component" value="Unassembled WGS sequence"/>
</dbReference>
<evidence type="ECO:0000256" key="5">
    <source>
        <dbReference type="ARBA" id="ARBA00022723"/>
    </source>
</evidence>
<dbReference type="GO" id="GO:0009055">
    <property type="term" value="F:electron transfer activity"/>
    <property type="evidence" value="ECO:0007669"/>
    <property type="project" value="InterPro"/>
</dbReference>
<keyword evidence="13" id="KW-1185">Reference proteome</keyword>
<evidence type="ECO:0000313" key="13">
    <source>
        <dbReference type="Proteomes" id="UP000548867"/>
    </source>
</evidence>
<evidence type="ECO:0000313" key="12">
    <source>
        <dbReference type="EMBL" id="MBB3954269.1"/>
    </source>
</evidence>
<evidence type="ECO:0000256" key="1">
    <source>
        <dbReference type="ARBA" id="ARBA00004370"/>
    </source>
</evidence>
<proteinExistence type="predicted"/>
<evidence type="ECO:0000256" key="3">
    <source>
        <dbReference type="ARBA" id="ARBA00022617"/>
    </source>
</evidence>
<dbReference type="RefSeq" id="WP_183623661.1">
    <property type="nucleotide sequence ID" value="NZ_JACIDX010000004.1"/>
</dbReference>
<dbReference type="Gene3D" id="1.20.5.100">
    <property type="entry name" value="Cytochrome c1, transmembrane anchor, C-terminal"/>
    <property type="match status" value="1"/>
</dbReference>
<evidence type="ECO:0000256" key="2">
    <source>
        <dbReference type="ARBA" id="ARBA00016165"/>
    </source>
</evidence>
<dbReference type="PANTHER" id="PTHR10266">
    <property type="entry name" value="CYTOCHROME C1"/>
    <property type="match status" value="1"/>
</dbReference>
<dbReference type="InterPro" id="IPR009056">
    <property type="entry name" value="Cyt_c-like_dom"/>
</dbReference>
<reference evidence="12 13" key="1">
    <citation type="submission" date="2020-08" db="EMBL/GenBank/DDBJ databases">
        <title>Genomic Encyclopedia of Type Strains, Phase IV (KMG-IV): sequencing the most valuable type-strain genomes for metagenomic binning, comparative biology and taxonomic classification.</title>
        <authorList>
            <person name="Goeker M."/>
        </authorList>
    </citation>
    <scope>NUCLEOTIDE SEQUENCE [LARGE SCALE GENOMIC DNA]</scope>
    <source>
        <strain evidence="12 13">DSM 27057</strain>
    </source>
</reference>
<feature type="transmembrane region" description="Helical" evidence="10">
    <location>
        <begin position="250"/>
        <end position="268"/>
    </location>
</feature>
<dbReference type="InterPro" id="IPR036909">
    <property type="entry name" value="Cyt_c-like_dom_sf"/>
</dbReference>
<feature type="binding site" description="covalent" evidence="9">
    <location>
        <position position="204"/>
    </location>
    <ligand>
        <name>heme c</name>
        <dbReference type="ChEBI" id="CHEBI:61717"/>
    </ligand>
</feature>
<evidence type="ECO:0000256" key="7">
    <source>
        <dbReference type="ARBA" id="ARBA00023004"/>
    </source>
</evidence>
<keyword evidence="5 9" id="KW-0479">Metal-binding</keyword>
<dbReference type="GO" id="GO:0020037">
    <property type="term" value="F:heme binding"/>
    <property type="evidence" value="ECO:0007669"/>
    <property type="project" value="InterPro"/>
</dbReference>
<evidence type="ECO:0000256" key="10">
    <source>
        <dbReference type="SAM" id="Phobius"/>
    </source>
</evidence>
<dbReference type="InterPro" id="IPR002326">
    <property type="entry name" value="Cyt_c1"/>
</dbReference>
<dbReference type="EMBL" id="JACIDX010000004">
    <property type="protein sequence ID" value="MBB3954269.1"/>
    <property type="molecule type" value="Genomic_DNA"/>
</dbReference>
<comment type="subcellular location">
    <subcellularLocation>
        <location evidence="1">Membrane</location>
    </subcellularLocation>
</comment>
<feature type="binding site" description="covalent" evidence="9">
    <location>
        <position position="79"/>
    </location>
    <ligand>
        <name>heme c</name>
        <dbReference type="ChEBI" id="CHEBI:61717"/>
    </ligand>
</feature>
<dbReference type="Gene3D" id="1.10.760.10">
    <property type="entry name" value="Cytochrome c-like domain"/>
    <property type="match status" value="1"/>
</dbReference>
<dbReference type="GO" id="GO:0046872">
    <property type="term" value="F:metal ion binding"/>
    <property type="evidence" value="ECO:0007669"/>
    <property type="project" value="UniProtKB-KW"/>
</dbReference>
<dbReference type="Pfam" id="PF02167">
    <property type="entry name" value="Cytochrom_C1"/>
    <property type="match status" value="1"/>
</dbReference>
<comment type="cofactor">
    <cofactor evidence="9">
        <name>heme c</name>
        <dbReference type="ChEBI" id="CHEBI:61717"/>
    </cofactor>
    <text evidence="9">Binds 1 heme c group covalently per subunit.</text>
</comment>
<evidence type="ECO:0000256" key="4">
    <source>
        <dbReference type="ARBA" id="ARBA00022692"/>
    </source>
</evidence>
<keyword evidence="7 9" id="KW-0408">Iron</keyword>
<evidence type="ECO:0000256" key="9">
    <source>
        <dbReference type="PIRSR" id="PIRSR602326-1"/>
    </source>
</evidence>
<dbReference type="PROSITE" id="PS51007">
    <property type="entry name" value="CYTC"/>
    <property type="match status" value="1"/>
</dbReference>